<dbReference type="EC" id="2.7.7.18" evidence="11"/>
<evidence type="ECO:0000256" key="4">
    <source>
        <dbReference type="ARBA" id="ARBA00022642"/>
    </source>
</evidence>
<evidence type="ECO:0000256" key="6">
    <source>
        <dbReference type="ARBA" id="ARBA00022695"/>
    </source>
</evidence>
<dbReference type="InterPro" id="IPR004821">
    <property type="entry name" value="Cyt_trans-like"/>
</dbReference>
<evidence type="ECO:0000256" key="11">
    <source>
        <dbReference type="HAMAP-Rule" id="MF_00244"/>
    </source>
</evidence>
<dbReference type="OrthoDB" id="5295945at2"/>
<keyword evidence="5 11" id="KW-0808">Transferase</keyword>
<keyword evidence="4 11" id="KW-0662">Pyridine nucleotide biosynthesis</keyword>
<dbReference type="InterPro" id="IPR014729">
    <property type="entry name" value="Rossmann-like_a/b/a_fold"/>
</dbReference>
<dbReference type="RefSeq" id="WP_067664303.1">
    <property type="nucleotide sequence ID" value="NZ_FQXG01000004.1"/>
</dbReference>
<evidence type="ECO:0000313" key="13">
    <source>
        <dbReference type="EMBL" id="SHH80764.1"/>
    </source>
</evidence>
<dbReference type="NCBIfam" id="TIGR00125">
    <property type="entry name" value="cyt_tran_rel"/>
    <property type="match status" value="1"/>
</dbReference>
<evidence type="ECO:0000256" key="7">
    <source>
        <dbReference type="ARBA" id="ARBA00022741"/>
    </source>
</evidence>
<comment type="function">
    <text evidence="1 11">Catalyzes the reversible adenylation of nicotinate mononucleotide (NaMN) to nicotinic acid adenine dinucleotide (NaAD).</text>
</comment>
<dbReference type="Pfam" id="PF01467">
    <property type="entry name" value="CTP_transf_like"/>
    <property type="match status" value="1"/>
</dbReference>
<protein>
    <recommendedName>
        <fullName evidence="11">Probable nicotinate-nucleotide adenylyltransferase</fullName>
        <ecNumber evidence="11">2.7.7.18</ecNumber>
    </recommendedName>
    <alternativeName>
        <fullName evidence="11">Deamido-NAD(+) diphosphorylase</fullName>
    </alternativeName>
    <alternativeName>
        <fullName evidence="11">Deamido-NAD(+) pyrophosphorylase</fullName>
    </alternativeName>
    <alternativeName>
        <fullName evidence="11">Nicotinate mononucleotide adenylyltransferase</fullName>
        <shortName evidence="11">NaMN adenylyltransferase</shortName>
    </alternativeName>
</protein>
<dbReference type="InterPro" id="IPR005248">
    <property type="entry name" value="NadD/NMNAT"/>
</dbReference>
<name>A0A1M5W0M6_9GAMM</name>
<gene>
    <name evidence="11" type="primary">nadD</name>
    <name evidence="13" type="ORF">SAMN02745129_3085</name>
</gene>
<dbReference type="UniPathway" id="UPA00253">
    <property type="reaction ID" value="UER00332"/>
</dbReference>
<evidence type="ECO:0000256" key="5">
    <source>
        <dbReference type="ARBA" id="ARBA00022679"/>
    </source>
</evidence>
<evidence type="ECO:0000256" key="3">
    <source>
        <dbReference type="ARBA" id="ARBA00009014"/>
    </source>
</evidence>
<dbReference type="HAMAP" id="MF_00244">
    <property type="entry name" value="NaMN_adenylyltr"/>
    <property type="match status" value="1"/>
</dbReference>
<dbReference type="PANTHER" id="PTHR39321:SF3">
    <property type="entry name" value="PHOSPHOPANTETHEINE ADENYLYLTRANSFERASE"/>
    <property type="match status" value="1"/>
</dbReference>
<keyword evidence="7 11" id="KW-0547">Nucleotide-binding</keyword>
<feature type="domain" description="Cytidyltransferase-like" evidence="12">
    <location>
        <begin position="7"/>
        <end position="144"/>
    </location>
</feature>
<dbReference type="GO" id="GO:0005524">
    <property type="term" value="F:ATP binding"/>
    <property type="evidence" value="ECO:0007669"/>
    <property type="project" value="UniProtKB-KW"/>
</dbReference>
<dbReference type="Gene3D" id="3.40.50.620">
    <property type="entry name" value="HUPs"/>
    <property type="match status" value="1"/>
</dbReference>
<dbReference type="SUPFAM" id="SSF52374">
    <property type="entry name" value="Nucleotidylyl transferase"/>
    <property type="match status" value="1"/>
</dbReference>
<evidence type="ECO:0000313" key="14">
    <source>
        <dbReference type="Proteomes" id="UP000184268"/>
    </source>
</evidence>
<dbReference type="STRING" id="299255.SAMN02745129_3085"/>
<keyword evidence="6 11" id="KW-0548">Nucleotidyltransferase</keyword>
<evidence type="ECO:0000256" key="1">
    <source>
        <dbReference type="ARBA" id="ARBA00002324"/>
    </source>
</evidence>
<accession>A0A1M5W0M6</accession>
<dbReference type="NCBIfam" id="NF000840">
    <property type="entry name" value="PRK00071.1-3"/>
    <property type="match status" value="1"/>
</dbReference>
<comment type="pathway">
    <text evidence="2 11">Cofactor biosynthesis; NAD(+) biosynthesis; deamido-NAD(+) from nicotinate D-ribonucleotide: step 1/1.</text>
</comment>
<comment type="similarity">
    <text evidence="3 11">Belongs to the NadD family.</text>
</comment>
<evidence type="ECO:0000256" key="8">
    <source>
        <dbReference type="ARBA" id="ARBA00022840"/>
    </source>
</evidence>
<dbReference type="GO" id="GO:0009435">
    <property type="term" value="P:NAD+ biosynthetic process"/>
    <property type="evidence" value="ECO:0007669"/>
    <property type="project" value="UniProtKB-UniRule"/>
</dbReference>
<evidence type="ECO:0000256" key="10">
    <source>
        <dbReference type="ARBA" id="ARBA00048721"/>
    </source>
</evidence>
<dbReference type="NCBIfam" id="TIGR00482">
    <property type="entry name" value="nicotinate (nicotinamide) nucleotide adenylyltransferase"/>
    <property type="match status" value="1"/>
</dbReference>
<evidence type="ECO:0000259" key="12">
    <source>
        <dbReference type="Pfam" id="PF01467"/>
    </source>
</evidence>
<keyword evidence="14" id="KW-1185">Reference proteome</keyword>
<dbReference type="PANTHER" id="PTHR39321">
    <property type="entry name" value="NICOTINATE-NUCLEOTIDE ADENYLYLTRANSFERASE-RELATED"/>
    <property type="match status" value="1"/>
</dbReference>
<dbReference type="GO" id="GO:0004515">
    <property type="term" value="F:nicotinate-nucleotide adenylyltransferase activity"/>
    <property type="evidence" value="ECO:0007669"/>
    <property type="project" value="UniProtKB-UniRule"/>
</dbReference>
<dbReference type="AlphaFoldDB" id="A0A1M5W0M6"/>
<evidence type="ECO:0000256" key="9">
    <source>
        <dbReference type="ARBA" id="ARBA00023027"/>
    </source>
</evidence>
<reference evidence="13 14" key="1">
    <citation type="submission" date="2016-11" db="EMBL/GenBank/DDBJ databases">
        <authorList>
            <person name="Jaros S."/>
            <person name="Januszkiewicz K."/>
            <person name="Wedrychowicz H."/>
        </authorList>
    </citation>
    <scope>NUCLEOTIDE SEQUENCE [LARGE SCALE GENOMIC DNA]</scope>
    <source>
        <strain evidence="13 14">DSM 16917</strain>
    </source>
</reference>
<dbReference type="EMBL" id="FQXG01000004">
    <property type="protein sequence ID" value="SHH80764.1"/>
    <property type="molecule type" value="Genomic_DNA"/>
</dbReference>
<organism evidence="13 14">
    <name type="scientific">Ferrimonas marina</name>
    <dbReference type="NCBI Taxonomy" id="299255"/>
    <lineage>
        <taxon>Bacteria</taxon>
        <taxon>Pseudomonadati</taxon>
        <taxon>Pseudomonadota</taxon>
        <taxon>Gammaproteobacteria</taxon>
        <taxon>Alteromonadales</taxon>
        <taxon>Ferrimonadaceae</taxon>
        <taxon>Ferrimonas</taxon>
    </lineage>
</organism>
<keyword evidence="8 11" id="KW-0067">ATP-binding</keyword>
<comment type="catalytic activity">
    <reaction evidence="10 11">
        <text>nicotinate beta-D-ribonucleotide + ATP + H(+) = deamido-NAD(+) + diphosphate</text>
        <dbReference type="Rhea" id="RHEA:22860"/>
        <dbReference type="ChEBI" id="CHEBI:15378"/>
        <dbReference type="ChEBI" id="CHEBI:30616"/>
        <dbReference type="ChEBI" id="CHEBI:33019"/>
        <dbReference type="ChEBI" id="CHEBI:57502"/>
        <dbReference type="ChEBI" id="CHEBI:58437"/>
        <dbReference type="EC" id="2.7.7.18"/>
    </reaction>
</comment>
<dbReference type="NCBIfam" id="NF000839">
    <property type="entry name" value="PRK00071.1-1"/>
    <property type="match status" value="1"/>
</dbReference>
<dbReference type="Proteomes" id="UP000184268">
    <property type="component" value="Unassembled WGS sequence"/>
</dbReference>
<dbReference type="CDD" id="cd02165">
    <property type="entry name" value="NMNAT"/>
    <property type="match status" value="1"/>
</dbReference>
<sequence length="222" mass="24735">MNKPLGLFGGTFDPIHNGHLRCAFEVQQQLGLDQVLLLPNHIPPHKASPGIAPHHRLAMVELAIEGCPNLGVDRRELDRSEPSYTVETLAQYRQEQGDRPLCFIVGMDSLLQFHRWHQPEQILELAHLVVCHRPDHPLPADSEAQGWLARHGLDSAEQLQQTPAGGIWLQPVTQLAIASSTLRAQMARGLAADFLLPPQVVAYIDRHRLYRHDDGGTTAKPL</sequence>
<dbReference type="FunFam" id="3.40.50.620:FF:000039">
    <property type="entry name" value="Probable nicotinate-nucleotide adenylyltransferase"/>
    <property type="match status" value="1"/>
</dbReference>
<proteinExistence type="inferred from homology"/>
<keyword evidence="9 11" id="KW-0520">NAD</keyword>
<evidence type="ECO:0000256" key="2">
    <source>
        <dbReference type="ARBA" id="ARBA00005019"/>
    </source>
</evidence>